<name>A0ABR3ESV1_9AGAR</name>
<protein>
    <recommendedName>
        <fullName evidence="3">HAT C-terminal dimerisation domain-containing protein</fullName>
    </recommendedName>
</protein>
<accession>A0ABR3ESV1</accession>
<dbReference type="Proteomes" id="UP001465976">
    <property type="component" value="Unassembled WGS sequence"/>
</dbReference>
<dbReference type="InterPro" id="IPR012337">
    <property type="entry name" value="RNaseH-like_sf"/>
</dbReference>
<evidence type="ECO:0000313" key="1">
    <source>
        <dbReference type="EMBL" id="KAL0565965.1"/>
    </source>
</evidence>
<dbReference type="SUPFAM" id="SSF53098">
    <property type="entry name" value="Ribonuclease H-like"/>
    <property type="match status" value="1"/>
</dbReference>
<evidence type="ECO:0000313" key="2">
    <source>
        <dbReference type="Proteomes" id="UP001465976"/>
    </source>
</evidence>
<keyword evidence="2" id="KW-1185">Reference proteome</keyword>
<proteinExistence type="predicted"/>
<comment type="caution">
    <text evidence="1">The sequence shown here is derived from an EMBL/GenBank/DDBJ whole genome shotgun (WGS) entry which is preliminary data.</text>
</comment>
<gene>
    <name evidence="1" type="ORF">V5O48_016054</name>
</gene>
<evidence type="ECO:0008006" key="3">
    <source>
        <dbReference type="Google" id="ProtNLM"/>
    </source>
</evidence>
<dbReference type="EMBL" id="JBAHYK010002057">
    <property type="protein sequence ID" value="KAL0565965.1"/>
    <property type="molecule type" value="Genomic_DNA"/>
</dbReference>
<reference evidence="1 2" key="1">
    <citation type="submission" date="2024-02" db="EMBL/GenBank/DDBJ databases">
        <title>A draft genome for the cacao thread blight pathogen Marasmius crinis-equi.</title>
        <authorList>
            <person name="Cohen S.P."/>
            <person name="Baruah I.K."/>
            <person name="Amoako-Attah I."/>
            <person name="Bukari Y."/>
            <person name="Meinhardt L.W."/>
            <person name="Bailey B.A."/>
        </authorList>
    </citation>
    <scope>NUCLEOTIDE SEQUENCE [LARGE SCALE GENOMIC DNA]</scope>
    <source>
        <strain evidence="1 2">GH-76</strain>
    </source>
</reference>
<sequence length="166" mass="18496">MGIRDVGRRPWDASKVSNTPRERLGEMDRVFFAKVKVPPHTDGPITLKSWDDKVDIWRCDENIIALKYRPHQTLLAATSCDAERGFSQGGLMVTKRRYALSSSAIRASLCLSYWAKVPGLIPEEAIVNMFNDKGKRRDDRVTVKSLIEKAGADAIEVDGSSASESE</sequence>
<organism evidence="1 2">
    <name type="scientific">Marasmius crinis-equi</name>
    <dbReference type="NCBI Taxonomy" id="585013"/>
    <lineage>
        <taxon>Eukaryota</taxon>
        <taxon>Fungi</taxon>
        <taxon>Dikarya</taxon>
        <taxon>Basidiomycota</taxon>
        <taxon>Agaricomycotina</taxon>
        <taxon>Agaricomycetes</taxon>
        <taxon>Agaricomycetidae</taxon>
        <taxon>Agaricales</taxon>
        <taxon>Marasmiineae</taxon>
        <taxon>Marasmiaceae</taxon>
        <taxon>Marasmius</taxon>
    </lineage>
</organism>